<keyword evidence="3" id="KW-1185">Reference proteome</keyword>
<dbReference type="EMBL" id="LDEV01001667">
    <property type="protein sequence ID" value="KLJ11250.1"/>
    <property type="molecule type" value="Genomic_DNA"/>
</dbReference>
<sequence>VSNIIIIEMIYKICYYYKSVNLILLKIIFIYFIHKISKRNHQFQYFTFNIIQLTAEFTLITLFK</sequence>
<gene>
    <name evidence="2" type="ORF">EMPG_13465</name>
</gene>
<name>A0A0H1BIR3_9EURO</name>
<reference evidence="3" key="1">
    <citation type="journal article" date="2015" name="PLoS Genet.">
        <title>The dynamic genome and transcriptome of the human fungal pathogen Blastomyces and close relative Emmonsia.</title>
        <authorList>
            <person name="Munoz J.F."/>
            <person name="Gauthier G.M."/>
            <person name="Desjardins C.A."/>
            <person name="Gallo J.E."/>
            <person name="Holder J."/>
            <person name="Sullivan T.D."/>
            <person name="Marty A.J."/>
            <person name="Carmen J.C."/>
            <person name="Chen Z."/>
            <person name="Ding L."/>
            <person name="Gujja S."/>
            <person name="Magrini V."/>
            <person name="Misas E."/>
            <person name="Mitreva M."/>
            <person name="Priest M."/>
            <person name="Saif S."/>
            <person name="Whiston E.A."/>
            <person name="Young S."/>
            <person name="Zeng Q."/>
            <person name="Goldman W.E."/>
            <person name="Mardis E.R."/>
            <person name="Taylor J.W."/>
            <person name="McEwen J.G."/>
            <person name="Clay O.K."/>
            <person name="Klein B.S."/>
            <person name="Cuomo C.A."/>
        </authorList>
    </citation>
    <scope>NUCLEOTIDE SEQUENCE [LARGE SCALE GENOMIC DNA]</scope>
    <source>
        <strain evidence="3">UAMH 139</strain>
    </source>
</reference>
<keyword evidence="1" id="KW-0472">Membrane</keyword>
<evidence type="ECO:0000313" key="3">
    <source>
        <dbReference type="Proteomes" id="UP000053573"/>
    </source>
</evidence>
<comment type="caution">
    <text evidence="2">The sequence shown here is derived from an EMBL/GenBank/DDBJ whole genome shotgun (WGS) entry which is preliminary data.</text>
</comment>
<feature type="non-terminal residue" evidence="2">
    <location>
        <position position="1"/>
    </location>
</feature>
<keyword evidence="1" id="KW-1133">Transmembrane helix</keyword>
<feature type="transmembrane region" description="Helical" evidence="1">
    <location>
        <begin position="45"/>
        <end position="63"/>
    </location>
</feature>
<proteinExistence type="predicted"/>
<evidence type="ECO:0000313" key="2">
    <source>
        <dbReference type="EMBL" id="KLJ11250.1"/>
    </source>
</evidence>
<feature type="transmembrane region" description="Helical" evidence="1">
    <location>
        <begin position="15"/>
        <end position="33"/>
    </location>
</feature>
<dbReference type="Proteomes" id="UP000053573">
    <property type="component" value="Unassembled WGS sequence"/>
</dbReference>
<protein>
    <submittedName>
        <fullName evidence="2">Uncharacterized protein</fullName>
    </submittedName>
</protein>
<evidence type="ECO:0000256" key="1">
    <source>
        <dbReference type="SAM" id="Phobius"/>
    </source>
</evidence>
<keyword evidence="1" id="KW-0812">Transmembrane</keyword>
<dbReference type="STRING" id="2060906.A0A0H1BIR3"/>
<accession>A0A0H1BIR3</accession>
<feature type="non-terminal residue" evidence="2">
    <location>
        <position position="64"/>
    </location>
</feature>
<dbReference type="AlphaFoldDB" id="A0A0H1BIR3"/>
<organism evidence="2 3">
    <name type="scientific">Blastomyces silverae</name>
    <dbReference type="NCBI Taxonomy" id="2060906"/>
    <lineage>
        <taxon>Eukaryota</taxon>
        <taxon>Fungi</taxon>
        <taxon>Dikarya</taxon>
        <taxon>Ascomycota</taxon>
        <taxon>Pezizomycotina</taxon>
        <taxon>Eurotiomycetes</taxon>
        <taxon>Eurotiomycetidae</taxon>
        <taxon>Onygenales</taxon>
        <taxon>Ajellomycetaceae</taxon>
        <taxon>Blastomyces</taxon>
    </lineage>
</organism>